<dbReference type="InterPro" id="IPR036388">
    <property type="entry name" value="WH-like_DNA-bd_sf"/>
</dbReference>
<sequence length="311" mass="33230">MTGSATGRPTTAARHPSPPPDTADELRALLLRISRGEADIPLGPKARRALGQMLDLQGDPALISITTLGERLGVNPSTITRLARALGYPGFGALQEVLLRSPMTPGAFYSQQARRALDSADAPSQANATRLCRESQANTDRLIDAFDARAFDEAVQMVVAAPRLSVYGIRQFHAFASFLVYGLRLIRSDVSLLDSNALGQAEGLAALGGDDLLIVASCNPYSTPVIRVARAAAEKGVRLLAITDMASSPLLRYADVALFAPHQTSFISNSMSTFILAAECLINGCAAARPEATRQALEERDRMIRALDIET</sequence>
<dbReference type="GO" id="GO:0003677">
    <property type="term" value="F:DNA binding"/>
    <property type="evidence" value="ECO:0007669"/>
    <property type="project" value="InterPro"/>
</dbReference>
<evidence type="ECO:0000313" key="3">
    <source>
        <dbReference type="EMBL" id="TCO71592.1"/>
    </source>
</evidence>
<feature type="region of interest" description="Disordered" evidence="1">
    <location>
        <begin position="1"/>
        <end position="23"/>
    </location>
</feature>
<dbReference type="GO" id="GO:1901135">
    <property type="term" value="P:carbohydrate derivative metabolic process"/>
    <property type="evidence" value="ECO:0007669"/>
    <property type="project" value="InterPro"/>
</dbReference>
<dbReference type="Gene3D" id="1.10.10.10">
    <property type="entry name" value="Winged helix-like DNA-binding domain superfamily/Winged helix DNA-binding domain"/>
    <property type="match status" value="1"/>
</dbReference>
<dbReference type="CDD" id="cd05013">
    <property type="entry name" value="SIS_RpiR"/>
    <property type="match status" value="1"/>
</dbReference>
<dbReference type="PROSITE" id="PS51464">
    <property type="entry name" value="SIS"/>
    <property type="match status" value="1"/>
</dbReference>
<evidence type="ECO:0000259" key="2">
    <source>
        <dbReference type="PROSITE" id="PS51464"/>
    </source>
</evidence>
<keyword evidence="4" id="KW-1185">Reference proteome</keyword>
<dbReference type="InterPro" id="IPR046348">
    <property type="entry name" value="SIS_dom_sf"/>
</dbReference>
<gene>
    <name evidence="3" type="ORF">EV655_10684</name>
</gene>
<dbReference type="SUPFAM" id="SSF46689">
    <property type="entry name" value="Homeodomain-like"/>
    <property type="match status" value="1"/>
</dbReference>
<proteinExistence type="predicted"/>
<accession>A0A4R2KGQ6</accession>
<evidence type="ECO:0000256" key="1">
    <source>
        <dbReference type="SAM" id="MobiDB-lite"/>
    </source>
</evidence>
<dbReference type="SUPFAM" id="SSF53697">
    <property type="entry name" value="SIS domain"/>
    <property type="match status" value="1"/>
</dbReference>
<evidence type="ECO:0000313" key="4">
    <source>
        <dbReference type="Proteomes" id="UP000295142"/>
    </source>
</evidence>
<dbReference type="Pfam" id="PF01380">
    <property type="entry name" value="SIS"/>
    <property type="match status" value="1"/>
</dbReference>
<dbReference type="GO" id="GO:0097367">
    <property type="term" value="F:carbohydrate derivative binding"/>
    <property type="evidence" value="ECO:0007669"/>
    <property type="project" value="InterPro"/>
</dbReference>
<dbReference type="InterPro" id="IPR047640">
    <property type="entry name" value="RpiR-like"/>
</dbReference>
<comment type="caution">
    <text evidence="3">The sequence shown here is derived from an EMBL/GenBank/DDBJ whole genome shotgun (WGS) entry which is preliminary data.</text>
</comment>
<dbReference type="AlphaFoldDB" id="A0A4R2KGQ6"/>
<dbReference type="EMBL" id="SLWW01000006">
    <property type="protein sequence ID" value="TCO71592.1"/>
    <property type="molecule type" value="Genomic_DNA"/>
</dbReference>
<dbReference type="InterPro" id="IPR001347">
    <property type="entry name" value="SIS_dom"/>
</dbReference>
<dbReference type="PANTHER" id="PTHR30514:SF18">
    <property type="entry name" value="RPIR-FAMILY TRANSCRIPTIONAL REGULATOR"/>
    <property type="match status" value="1"/>
</dbReference>
<dbReference type="GO" id="GO:0003700">
    <property type="term" value="F:DNA-binding transcription factor activity"/>
    <property type="evidence" value="ECO:0007669"/>
    <property type="project" value="InterPro"/>
</dbReference>
<organism evidence="3 4">
    <name type="scientific">Rhodovulum euryhalinum</name>
    <dbReference type="NCBI Taxonomy" id="35805"/>
    <lineage>
        <taxon>Bacteria</taxon>
        <taxon>Pseudomonadati</taxon>
        <taxon>Pseudomonadota</taxon>
        <taxon>Alphaproteobacteria</taxon>
        <taxon>Rhodobacterales</taxon>
        <taxon>Paracoccaceae</taxon>
        <taxon>Rhodovulum</taxon>
    </lineage>
</organism>
<dbReference type="Gene3D" id="3.40.50.10490">
    <property type="entry name" value="Glucose-6-phosphate isomerase like protein, domain 1"/>
    <property type="match status" value="1"/>
</dbReference>
<dbReference type="InterPro" id="IPR035472">
    <property type="entry name" value="RpiR-like_SIS"/>
</dbReference>
<reference evidence="3 4" key="1">
    <citation type="submission" date="2019-03" db="EMBL/GenBank/DDBJ databases">
        <title>Genomic Encyclopedia of Type Strains, Phase IV (KMG-IV): sequencing the most valuable type-strain genomes for metagenomic binning, comparative biology and taxonomic classification.</title>
        <authorList>
            <person name="Goeker M."/>
        </authorList>
    </citation>
    <scope>NUCLEOTIDE SEQUENCE [LARGE SCALE GENOMIC DNA]</scope>
    <source>
        <strain evidence="3 4">DSM 4868</strain>
    </source>
</reference>
<name>A0A4R2KGQ6_9RHOB</name>
<dbReference type="InterPro" id="IPR009057">
    <property type="entry name" value="Homeodomain-like_sf"/>
</dbReference>
<dbReference type="Proteomes" id="UP000295142">
    <property type="component" value="Unassembled WGS sequence"/>
</dbReference>
<dbReference type="PANTHER" id="PTHR30514">
    <property type="entry name" value="GLUCOKINASE"/>
    <property type="match status" value="1"/>
</dbReference>
<protein>
    <submittedName>
        <fullName evidence="3">RpiR family transcriptional regulator</fullName>
    </submittedName>
</protein>
<feature type="domain" description="SIS" evidence="2">
    <location>
        <begin position="154"/>
        <end position="292"/>
    </location>
</feature>